<proteinExistence type="predicted"/>
<dbReference type="EMBL" id="AP022612">
    <property type="protein sequence ID" value="BBZ36759.1"/>
    <property type="molecule type" value="Genomic_DNA"/>
</dbReference>
<dbReference type="InterPro" id="IPR036188">
    <property type="entry name" value="FAD/NAD-bd_sf"/>
</dbReference>
<dbReference type="GO" id="GO:0005737">
    <property type="term" value="C:cytoplasm"/>
    <property type="evidence" value="ECO:0007669"/>
    <property type="project" value="TreeGrafter"/>
</dbReference>
<dbReference type="SUPFAM" id="SSF51905">
    <property type="entry name" value="FAD/NAD(P)-binding domain"/>
    <property type="match status" value="1"/>
</dbReference>
<protein>
    <submittedName>
        <fullName evidence="2">Uncharacterized protein</fullName>
    </submittedName>
</protein>
<dbReference type="Gene3D" id="3.50.50.60">
    <property type="entry name" value="FAD/NAD(P)-binding domain"/>
    <property type="match status" value="1"/>
</dbReference>
<dbReference type="SUPFAM" id="SSF54373">
    <property type="entry name" value="FAD-linked reductases, C-terminal domain"/>
    <property type="match status" value="1"/>
</dbReference>
<evidence type="ECO:0000256" key="1">
    <source>
        <dbReference type="ARBA" id="ARBA00023002"/>
    </source>
</evidence>
<dbReference type="Gene3D" id="3.30.9.10">
    <property type="entry name" value="D-Amino Acid Oxidase, subunit A, domain 2"/>
    <property type="match status" value="1"/>
</dbReference>
<keyword evidence="3" id="KW-1185">Reference proteome</keyword>
<gene>
    <name evidence="2" type="ORF">MCNF_53640</name>
</gene>
<dbReference type="Pfam" id="PF01266">
    <property type="entry name" value="DAO"/>
    <property type="match status" value="1"/>
</dbReference>
<sequence>MSSVRDSRITVVGGGAVGASVAYALAVAGHDDIQLVDAADPAAATTAQAAGLVGQPRSTVEATRASMEAAEFYRRMEADLGVSSDWRETGSLRVALSDETAAEYRAMADIAESAGLEVEIVDGARAQELCPGLTDVSDVRLALWCPTDGFVQPNSVTAGYLAGARQRGVRVMPHTQVRELRITDGRVTGVVTDKGEITSELVVNAAGPWAGALARTAGIELPVVPVLVQYLITADTDVWSSASPCLRIPEVQVYARGEGRGLLVGGFENNGTSIAPETLDSDSTIARHENWEVLGEFVEGLSRVVPEITDLGIRTVFTGWPGFTPDGNFLIGPVSTLPGLVMAAGCNAHGVQGSLHIGRHVVESLSGDVSPAVAAMSPDRFIPRTWSWEDARRSAQAICENYYPRVPQRA</sequence>
<dbReference type="PANTHER" id="PTHR13847">
    <property type="entry name" value="SARCOSINE DEHYDROGENASE-RELATED"/>
    <property type="match status" value="1"/>
</dbReference>
<evidence type="ECO:0000313" key="3">
    <source>
        <dbReference type="Proteomes" id="UP000466931"/>
    </source>
</evidence>
<accession>A0A7I7Y547</accession>
<dbReference type="Proteomes" id="UP000466931">
    <property type="component" value="Chromosome"/>
</dbReference>
<dbReference type="GO" id="GO:0016491">
    <property type="term" value="F:oxidoreductase activity"/>
    <property type="evidence" value="ECO:0007669"/>
    <property type="project" value="UniProtKB-KW"/>
</dbReference>
<reference evidence="2" key="1">
    <citation type="journal article" date="2019" name="Emerg. Microbes Infect.">
        <title>Comprehensive subspecies identification of 175 nontuberculous mycobacteria species based on 7547 genomic profiles.</title>
        <authorList>
            <person name="Matsumoto Y."/>
            <person name="Kinjo T."/>
            <person name="Motooka D."/>
            <person name="Nabeya D."/>
            <person name="Jung N."/>
            <person name="Uechi K."/>
            <person name="Horii T."/>
            <person name="Iida T."/>
            <person name="Fujita J."/>
            <person name="Nakamura S."/>
        </authorList>
    </citation>
    <scope>NUCLEOTIDE SEQUENCE [LARGE SCALE GENOMIC DNA]</scope>
    <source>
        <strain evidence="2">JCM 13671</strain>
    </source>
</reference>
<keyword evidence="1" id="KW-0560">Oxidoreductase</keyword>
<dbReference type="RefSeq" id="WP_085154294.1">
    <property type="nucleotide sequence ID" value="NZ_AP022612.1"/>
</dbReference>
<dbReference type="InterPro" id="IPR006076">
    <property type="entry name" value="FAD-dep_OxRdtase"/>
</dbReference>
<dbReference type="OrthoDB" id="2055370at2"/>
<organism evidence="2 3">
    <name type="scientific">Mycolicibacterium confluentis</name>
    <dbReference type="NCBI Taxonomy" id="28047"/>
    <lineage>
        <taxon>Bacteria</taxon>
        <taxon>Bacillati</taxon>
        <taxon>Actinomycetota</taxon>
        <taxon>Actinomycetes</taxon>
        <taxon>Mycobacteriales</taxon>
        <taxon>Mycobacteriaceae</taxon>
        <taxon>Mycolicibacterium</taxon>
    </lineage>
</organism>
<evidence type="ECO:0000313" key="2">
    <source>
        <dbReference type="EMBL" id="BBZ36759.1"/>
    </source>
</evidence>
<reference evidence="2" key="2">
    <citation type="submission" date="2020-02" db="EMBL/GenBank/DDBJ databases">
        <authorList>
            <person name="Matsumoto Y."/>
            <person name="Motooka D."/>
            <person name="Nakamura S."/>
        </authorList>
    </citation>
    <scope>NUCLEOTIDE SEQUENCE</scope>
    <source>
        <strain evidence="2">JCM 13671</strain>
    </source>
</reference>
<name>A0A7I7Y547_9MYCO</name>
<dbReference type="PANTHER" id="PTHR13847:SF287">
    <property type="entry name" value="FAD-DEPENDENT OXIDOREDUCTASE DOMAIN-CONTAINING PROTEIN 1"/>
    <property type="match status" value="1"/>
</dbReference>
<dbReference type="AlphaFoldDB" id="A0A7I7Y547"/>